<sequence length="294" mass="31261">MIVVTTPTGAIGSQVLAKLLDLGETVRVVVRDPGRIPPEIRERVDVVAGSHGDAVVVNRAFEGARAVFWLPPPDMHARDLDDVYAGFARPACEAFARCGVGHVVGVSALGRGTPLAQQAGFVTASLAMDDLIASTGVAFRALVMPSFMDNLLRQAASLRERGEFYLPAPGDLKAPICATGDIADRAVTLLRDRAWTGQGEQPVLGPEDLSPNDLARIMSDALGRPIAFREVALDDFRATLARRGLSPAIADGYAAMMAAKAEGLDNFVARTPENTTPTTFRQWCTDVLKPAVDG</sequence>
<dbReference type="Gene3D" id="3.90.25.10">
    <property type="entry name" value="UDP-galactose 4-epimerase, domain 1"/>
    <property type="match status" value="1"/>
</dbReference>
<keyword evidence="3" id="KW-1185">Reference proteome</keyword>
<dbReference type="InterPro" id="IPR051604">
    <property type="entry name" value="Ergot_Alk_Oxidoreductase"/>
</dbReference>
<feature type="domain" description="NAD(P)-binding" evidence="1">
    <location>
        <begin position="8"/>
        <end position="148"/>
    </location>
</feature>
<dbReference type="RefSeq" id="WP_090964911.1">
    <property type="nucleotide sequence ID" value="NZ_FOOA01000015.1"/>
</dbReference>
<dbReference type="Pfam" id="PF13460">
    <property type="entry name" value="NAD_binding_10"/>
    <property type="match status" value="1"/>
</dbReference>
<reference evidence="2 3" key="1">
    <citation type="submission" date="2020-08" db="EMBL/GenBank/DDBJ databases">
        <title>Genomic Encyclopedia of Type Strains, Phase IV (KMG-IV): sequencing the most valuable type-strain genomes for metagenomic binning, comparative biology and taxonomic classification.</title>
        <authorList>
            <person name="Goeker M."/>
        </authorList>
    </citation>
    <scope>NUCLEOTIDE SEQUENCE [LARGE SCALE GENOMIC DNA]</scope>
    <source>
        <strain evidence="2 3">DSM 25024</strain>
    </source>
</reference>
<evidence type="ECO:0000259" key="1">
    <source>
        <dbReference type="Pfam" id="PF13460"/>
    </source>
</evidence>
<evidence type="ECO:0000313" key="2">
    <source>
        <dbReference type="EMBL" id="MBB3937579.1"/>
    </source>
</evidence>
<gene>
    <name evidence="2" type="ORF">GGR05_003746</name>
</gene>
<dbReference type="AlphaFoldDB" id="A0A7W6BT76"/>
<name>A0A7W6BT76_9HYPH</name>
<dbReference type="PANTHER" id="PTHR43162">
    <property type="match status" value="1"/>
</dbReference>
<evidence type="ECO:0000313" key="3">
    <source>
        <dbReference type="Proteomes" id="UP000531216"/>
    </source>
</evidence>
<dbReference type="EMBL" id="JACIDO010000010">
    <property type="protein sequence ID" value="MBB3937579.1"/>
    <property type="molecule type" value="Genomic_DNA"/>
</dbReference>
<dbReference type="PANTHER" id="PTHR43162:SF1">
    <property type="entry name" value="PRESTALK A DIFFERENTIATION PROTEIN A"/>
    <property type="match status" value="1"/>
</dbReference>
<dbReference type="Proteomes" id="UP000531216">
    <property type="component" value="Unassembled WGS sequence"/>
</dbReference>
<organism evidence="2 3">
    <name type="scientific">Aureimonas phyllosphaerae</name>
    <dbReference type="NCBI Taxonomy" id="1166078"/>
    <lineage>
        <taxon>Bacteria</taxon>
        <taxon>Pseudomonadati</taxon>
        <taxon>Pseudomonadota</taxon>
        <taxon>Alphaproteobacteria</taxon>
        <taxon>Hyphomicrobiales</taxon>
        <taxon>Aurantimonadaceae</taxon>
        <taxon>Aureimonas</taxon>
    </lineage>
</organism>
<proteinExistence type="predicted"/>
<accession>A0A7W6BT76</accession>
<dbReference type="InterPro" id="IPR036291">
    <property type="entry name" value="NAD(P)-bd_dom_sf"/>
</dbReference>
<dbReference type="OrthoDB" id="7352262at2"/>
<dbReference type="Gene3D" id="3.40.50.720">
    <property type="entry name" value="NAD(P)-binding Rossmann-like Domain"/>
    <property type="match status" value="1"/>
</dbReference>
<protein>
    <submittedName>
        <fullName evidence="2">Uncharacterized protein YbjT (DUF2867 family)</fullName>
    </submittedName>
</protein>
<dbReference type="SUPFAM" id="SSF51735">
    <property type="entry name" value="NAD(P)-binding Rossmann-fold domains"/>
    <property type="match status" value="1"/>
</dbReference>
<dbReference type="InterPro" id="IPR016040">
    <property type="entry name" value="NAD(P)-bd_dom"/>
</dbReference>
<comment type="caution">
    <text evidence="2">The sequence shown here is derived from an EMBL/GenBank/DDBJ whole genome shotgun (WGS) entry which is preliminary data.</text>
</comment>